<feature type="non-terminal residue" evidence="1">
    <location>
        <position position="60"/>
    </location>
</feature>
<reference evidence="1 2" key="1">
    <citation type="journal article" date="2014" name="Am. J. Bot.">
        <title>Genome assembly and annotation for red clover (Trifolium pratense; Fabaceae).</title>
        <authorList>
            <person name="Istvanek J."/>
            <person name="Jaros M."/>
            <person name="Krenek A."/>
            <person name="Repkova J."/>
        </authorList>
    </citation>
    <scope>NUCLEOTIDE SEQUENCE [LARGE SCALE GENOMIC DNA]</scope>
    <source>
        <strain evidence="2">cv. Tatra</strain>
        <tissue evidence="1">Young leaves</tissue>
    </source>
</reference>
<reference evidence="1 2" key="2">
    <citation type="journal article" date="2017" name="Front. Plant Sci.">
        <title>Gene Classification and Mining of Molecular Markers Useful in Red Clover (Trifolium pratense) Breeding.</title>
        <authorList>
            <person name="Istvanek J."/>
            <person name="Dluhosova J."/>
            <person name="Dluhos P."/>
            <person name="Patkova L."/>
            <person name="Nedelnik J."/>
            <person name="Repkova J."/>
        </authorList>
    </citation>
    <scope>NUCLEOTIDE SEQUENCE [LARGE SCALE GENOMIC DNA]</scope>
    <source>
        <strain evidence="2">cv. Tatra</strain>
        <tissue evidence="1">Young leaves</tissue>
    </source>
</reference>
<dbReference type="AlphaFoldDB" id="A0A2K3K7X4"/>
<accession>A0A2K3K7X4</accession>
<dbReference type="Proteomes" id="UP000236291">
    <property type="component" value="Unassembled WGS sequence"/>
</dbReference>
<protein>
    <submittedName>
        <fullName evidence="1">Uncharacterized protein</fullName>
    </submittedName>
</protein>
<name>A0A2K3K7X4_TRIPR</name>
<dbReference type="EMBL" id="ASHM01147353">
    <property type="protein sequence ID" value="PNX62388.1"/>
    <property type="molecule type" value="Genomic_DNA"/>
</dbReference>
<evidence type="ECO:0000313" key="1">
    <source>
        <dbReference type="EMBL" id="PNX62388.1"/>
    </source>
</evidence>
<proteinExistence type="predicted"/>
<comment type="caution">
    <text evidence="1">The sequence shown here is derived from an EMBL/GenBank/DDBJ whole genome shotgun (WGS) entry which is preliminary data.</text>
</comment>
<sequence length="60" mass="6670">MITTSFSLHNTDLIELVCDCVGGYAALEQTEGCAVIGRPKRKDCIVEEEEEERNGVFTTF</sequence>
<gene>
    <name evidence="1" type="ORF">L195_g061122</name>
</gene>
<organism evidence="1 2">
    <name type="scientific">Trifolium pratense</name>
    <name type="common">Red clover</name>
    <dbReference type="NCBI Taxonomy" id="57577"/>
    <lineage>
        <taxon>Eukaryota</taxon>
        <taxon>Viridiplantae</taxon>
        <taxon>Streptophyta</taxon>
        <taxon>Embryophyta</taxon>
        <taxon>Tracheophyta</taxon>
        <taxon>Spermatophyta</taxon>
        <taxon>Magnoliopsida</taxon>
        <taxon>eudicotyledons</taxon>
        <taxon>Gunneridae</taxon>
        <taxon>Pentapetalae</taxon>
        <taxon>rosids</taxon>
        <taxon>fabids</taxon>
        <taxon>Fabales</taxon>
        <taxon>Fabaceae</taxon>
        <taxon>Papilionoideae</taxon>
        <taxon>50 kb inversion clade</taxon>
        <taxon>NPAAA clade</taxon>
        <taxon>Hologalegina</taxon>
        <taxon>IRL clade</taxon>
        <taxon>Trifolieae</taxon>
        <taxon>Trifolium</taxon>
    </lineage>
</organism>
<evidence type="ECO:0000313" key="2">
    <source>
        <dbReference type="Proteomes" id="UP000236291"/>
    </source>
</evidence>